<dbReference type="SUPFAM" id="SSF56281">
    <property type="entry name" value="Metallo-hydrolase/oxidoreductase"/>
    <property type="match status" value="1"/>
</dbReference>
<evidence type="ECO:0000259" key="6">
    <source>
        <dbReference type="SMART" id="SM01027"/>
    </source>
</evidence>
<dbReference type="Pfam" id="PF10996">
    <property type="entry name" value="Beta-Casp"/>
    <property type="match status" value="1"/>
</dbReference>
<keyword evidence="3" id="KW-0540">Nuclease</keyword>
<dbReference type="GO" id="GO:0003723">
    <property type="term" value="F:RNA binding"/>
    <property type="evidence" value="ECO:0007669"/>
    <property type="project" value="TreeGrafter"/>
</dbReference>
<keyword evidence="4" id="KW-0378">Hydrolase</keyword>
<comment type="subcellular location">
    <subcellularLocation>
        <location evidence="1">Nucleus</location>
    </subcellularLocation>
</comment>
<dbReference type="GeneID" id="106169923"/>
<dbReference type="OrthoDB" id="6242961at2759"/>
<evidence type="ECO:0000313" key="8">
    <source>
        <dbReference type="Proteomes" id="UP000085678"/>
    </source>
</evidence>
<reference evidence="9" key="1">
    <citation type="submission" date="2025-08" db="UniProtKB">
        <authorList>
            <consortium name="RefSeq"/>
        </authorList>
    </citation>
    <scope>IDENTIFICATION</scope>
    <source>
        <tissue evidence="9">Gonads</tissue>
    </source>
</reference>
<feature type="domain" description="Pre-mRNA 3'-end-processing endonuclease polyadenylation factor C-term" evidence="7">
    <location>
        <begin position="226"/>
        <end position="427"/>
    </location>
</feature>
<evidence type="ECO:0000256" key="3">
    <source>
        <dbReference type="ARBA" id="ARBA00022722"/>
    </source>
</evidence>
<evidence type="ECO:0000256" key="5">
    <source>
        <dbReference type="ARBA" id="ARBA00023242"/>
    </source>
</evidence>
<dbReference type="FunCoup" id="A0A2R2MI55">
    <property type="interactions" value="2003"/>
</dbReference>
<dbReference type="InterPro" id="IPR050698">
    <property type="entry name" value="MBL"/>
</dbReference>
<dbReference type="Pfam" id="PF07521">
    <property type="entry name" value="RMMBL"/>
    <property type="match status" value="1"/>
</dbReference>
<organism evidence="8 9">
    <name type="scientific">Lingula anatina</name>
    <name type="common">Brachiopod</name>
    <name type="synonym">Lingula unguis</name>
    <dbReference type="NCBI Taxonomy" id="7574"/>
    <lineage>
        <taxon>Eukaryota</taxon>
        <taxon>Metazoa</taxon>
        <taxon>Spiralia</taxon>
        <taxon>Lophotrochozoa</taxon>
        <taxon>Brachiopoda</taxon>
        <taxon>Linguliformea</taxon>
        <taxon>Lingulata</taxon>
        <taxon>Lingulida</taxon>
        <taxon>Linguloidea</taxon>
        <taxon>Lingulidae</taxon>
        <taxon>Lingula</taxon>
    </lineage>
</organism>
<dbReference type="InterPro" id="IPR022712">
    <property type="entry name" value="Beta_Casp"/>
</dbReference>
<name>A0A2R2MI55_LINAN</name>
<evidence type="ECO:0000313" key="9">
    <source>
        <dbReference type="RefSeq" id="XP_023929900.1"/>
    </source>
</evidence>
<evidence type="ECO:0000259" key="7">
    <source>
        <dbReference type="SMART" id="SM01098"/>
    </source>
</evidence>
<dbReference type="Proteomes" id="UP000085678">
    <property type="component" value="Unplaced"/>
</dbReference>
<dbReference type="AlphaFoldDB" id="A0A2R2MI55"/>
<dbReference type="InterPro" id="IPR036866">
    <property type="entry name" value="RibonucZ/Hydroxyglut_hydro"/>
</dbReference>
<dbReference type="Pfam" id="PF11718">
    <property type="entry name" value="CPSF73-100_C"/>
    <property type="match status" value="1"/>
</dbReference>
<keyword evidence="2" id="KW-0507">mRNA processing</keyword>
<dbReference type="KEGG" id="lak:106169923"/>
<dbReference type="GO" id="GO:0004534">
    <property type="term" value="F:5'-3' RNA exonuclease activity"/>
    <property type="evidence" value="ECO:0007669"/>
    <property type="project" value="TreeGrafter"/>
</dbReference>
<evidence type="ECO:0000256" key="1">
    <source>
        <dbReference type="ARBA" id="ARBA00004123"/>
    </source>
</evidence>
<dbReference type="PANTHER" id="PTHR11203">
    <property type="entry name" value="CLEAVAGE AND POLYADENYLATION SPECIFICITY FACTOR FAMILY MEMBER"/>
    <property type="match status" value="1"/>
</dbReference>
<dbReference type="PANTHER" id="PTHR11203:SF11">
    <property type="entry name" value="CLEAVAGE AND POLYADENYLATION SPECIFICITY FACTOR SUBUNIT 3"/>
    <property type="match status" value="1"/>
</dbReference>
<evidence type="ECO:0000256" key="2">
    <source>
        <dbReference type="ARBA" id="ARBA00022664"/>
    </source>
</evidence>
<gene>
    <name evidence="9" type="primary">LOC106169923</name>
</gene>
<dbReference type="InParanoid" id="A0A2R2MI55"/>
<keyword evidence="5" id="KW-0539">Nucleus</keyword>
<dbReference type="InterPro" id="IPR021718">
    <property type="entry name" value="CPSF73-100_C"/>
</dbReference>
<dbReference type="SMART" id="SM01027">
    <property type="entry name" value="Beta-Casp"/>
    <property type="match status" value="1"/>
</dbReference>
<dbReference type="Gene3D" id="3.40.50.10890">
    <property type="match status" value="1"/>
</dbReference>
<dbReference type="STRING" id="7574.A0A2R2MI55"/>
<dbReference type="GO" id="GO:0004521">
    <property type="term" value="F:RNA endonuclease activity"/>
    <property type="evidence" value="ECO:0007669"/>
    <property type="project" value="TreeGrafter"/>
</dbReference>
<sequence length="430" mass="48647">MKRGFRFRSMTAKRRADFQVPAEESDQLVIKPLRKSREVKGTSKQDVKSTILFCNVLSILQSMDHFEDIGPSIVLASPGMMQSGLSRELFESWCTDKRNGVIIAGYCVEGTLAKHILSEPDEVITMSGNKLPLKCSVDYISFSAHTDYKQTSEFIRILKPPHIVLVHGEANEMGRLKAALMREYEYDTEYNIEVYNPRNTQTVELYFRGEKMAKVVGSLASSKPTQGQKISGILVKRNFNYHIMAPSDLHNYTELAMSVVTQRMSVPYTGSLPLLRYYLTQLSGDVEQVHSIDKPTLQVFKVINVVFEQRMVVLEWTASPLNDMYADSVLSVILRAERDPMPQKNVPTAVKVDKAHFKECVLEMLEEMFGRDCFSQIMKGDKMDVTVDGKVAAVNLDNLEVKCEEDDVLQQLLQTAITKLHEAISPVNKT</sequence>
<dbReference type="SMART" id="SM01098">
    <property type="entry name" value="CPSF73-100_C"/>
    <property type="match status" value="1"/>
</dbReference>
<feature type="domain" description="Beta-Casp" evidence="6">
    <location>
        <begin position="23"/>
        <end position="116"/>
    </location>
</feature>
<keyword evidence="8" id="KW-1185">Reference proteome</keyword>
<dbReference type="InterPro" id="IPR011108">
    <property type="entry name" value="RMMBL"/>
</dbReference>
<protein>
    <submittedName>
        <fullName evidence="9">Cleavage and polyadenylation specificity factor subunit 3</fullName>
    </submittedName>
</protein>
<accession>A0A2R2MI55</accession>
<proteinExistence type="predicted"/>
<dbReference type="GO" id="GO:0006398">
    <property type="term" value="P:mRNA 3'-end processing by stem-loop binding and cleavage"/>
    <property type="evidence" value="ECO:0007669"/>
    <property type="project" value="TreeGrafter"/>
</dbReference>
<dbReference type="RefSeq" id="XP_023929900.1">
    <property type="nucleotide sequence ID" value="XM_024074132.1"/>
</dbReference>
<evidence type="ECO:0000256" key="4">
    <source>
        <dbReference type="ARBA" id="ARBA00022801"/>
    </source>
</evidence>
<dbReference type="GO" id="GO:0005847">
    <property type="term" value="C:mRNA cleavage and polyadenylation specificity factor complex"/>
    <property type="evidence" value="ECO:0007669"/>
    <property type="project" value="TreeGrafter"/>
</dbReference>